<feature type="coiled-coil region" evidence="1">
    <location>
        <begin position="69"/>
        <end position="113"/>
    </location>
</feature>
<dbReference type="AlphaFoldDB" id="J9G9P4"/>
<dbReference type="GO" id="GO:0008360">
    <property type="term" value="P:regulation of cell shape"/>
    <property type="evidence" value="ECO:0007669"/>
    <property type="project" value="InterPro"/>
</dbReference>
<dbReference type="InterPro" id="IPR007221">
    <property type="entry name" value="MreC"/>
</dbReference>
<feature type="non-terminal residue" evidence="2">
    <location>
        <position position="130"/>
    </location>
</feature>
<evidence type="ECO:0000256" key="1">
    <source>
        <dbReference type="SAM" id="Coils"/>
    </source>
</evidence>
<accession>J9G9P4</accession>
<name>J9G9P4_9ZZZZ</name>
<organism evidence="2">
    <name type="scientific">gut metagenome</name>
    <dbReference type="NCBI Taxonomy" id="749906"/>
    <lineage>
        <taxon>unclassified sequences</taxon>
        <taxon>metagenomes</taxon>
        <taxon>organismal metagenomes</taxon>
    </lineage>
</organism>
<keyword evidence="1" id="KW-0175">Coiled coil</keyword>
<comment type="caution">
    <text evidence="2">The sequence shown here is derived from an EMBL/GenBank/DDBJ whole genome shotgun (WGS) entry which is preliminary data.</text>
</comment>
<reference evidence="2" key="1">
    <citation type="journal article" date="2012" name="PLoS ONE">
        <title>Gene sets for utilization of primary and secondary nutrition supplies in the distal gut of endangered iberian lynx.</title>
        <authorList>
            <person name="Alcaide M."/>
            <person name="Messina E."/>
            <person name="Richter M."/>
            <person name="Bargiela R."/>
            <person name="Peplies J."/>
            <person name="Huws S.A."/>
            <person name="Newbold C.J."/>
            <person name="Golyshin P.N."/>
            <person name="Simon M.A."/>
            <person name="Lopez G."/>
            <person name="Yakimov M.M."/>
            <person name="Ferrer M."/>
        </authorList>
    </citation>
    <scope>NUCLEOTIDE SEQUENCE</scope>
</reference>
<sequence length="130" mass="14779">MKEFFHSWVFKVLLALCIVMFAFLLRATMTMGASTVVEQIVGTITAPVQSLTSGLSGSITGFLDQFLRASEISQENEQLREENRKLIEQMVDYENYKHENESLKEQLGIQEENPQWETMTASVIGRDPSD</sequence>
<dbReference type="EMBL" id="AMCI01004232">
    <property type="protein sequence ID" value="EJW98502.1"/>
    <property type="molecule type" value="Genomic_DNA"/>
</dbReference>
<dbReference type="PANTHER" id="PTHR34138">
    <property type="entry name" value="CELL SHAPE-DETERMINING PROTEIN MREC"/>
    <property type="match status" value="1"/>
</dbReference>
<proteinExistence type="predicted"/>
<dbReference type="GO" id="GO:0005886">
    <property type="term" value="C:plasma membrane"/>
    <property type="evidence" value="ECO:0007669"/>
    <property type="project" value="TreeGrafter"/>
</dbReference>
<gene>
    <name evidence="2" type="ORF">EVA_13392</name>
</gene>
<dbReference type="PANTHER" id="PTHR34138:SF1">
    <property type="entry name" value="CELL SHAPE-DETERMINING PROTEIN MREC"/>
    <property type="match status" value="1"/>
</dbReference>
<evidence type="ECO:0000313" key="2">
    <source>
        <dbReference type="EMBL" id="EJW98502.1"/>
    </source>
</evidence>
<protein>
    <submittedName>
        <fullName evidence="2">Rod shape-determining protein MreC</fullName>
    </submittedName>
</protein>